<evidence type="ECO:0000313" key="2">
    <source>
        <dbReference type="Proteomes" id="UP000019194"/>
    </source>
</evidence>
<dbReference type="Proteomes" id="UP000019194">
    <property type="component" value="Unassembled WGS sequence"/>
</dbReference>
<dbReference type="AlphaFoldDB" id="A0A7G2IWF7"/>
<organism evidence="1 2">
    <name type="scientific">Citrobacter freundii</name>
    <dbReference type="NCBI Taxonomy" id="546"/>
    <lineage>
        <taxon>Bacteria</taxon>
        <taxon>Pseudomonadati</taxon>
        <taxon>Pseudomonadota</taxon>
        <taxon>Gammaproteobacteria</taxon>
        <taxon>Enterobacterales</taxon>
        <taxon>Enterobacteriaceae</taxon>
        <taxon>Citrobacter</taxon>
        <taxon>Citrobacter freundii complex</taxon>
    </lineage>
</organism>
<evidence type="ECO:0000313" key="1">
    <source>
        <dbReference type="EMBL" id="CDL40783.1"/>
    </source>
</evidence>
<reference evidence="1 2" key="1">
    <citation type="submission" date="2013-10" db="EMBL/GenBank/DDBJ databases">
        <title>Antibiotic resistance diversity of beta-lactamase producers in the General Hospital Vienna.</title>
        <authorList>
            <person name="Barisic I."/>
            <person name="Mitteregger D."/>
            <person name="Hirschl A.M."/>
            <person name="Noehammer C."/>
            <person name="Wiesinger-Mayr H."/>
        </authorList>
    </citation>
    <scope>NUCLEOTIDE SEQUENCE [LARGE SCALE GENOMIC DNA]</scope>
    <source>
        <strain evidence="1 2">ISC11</strain>
    </source>
</reference>
<protein>
    <submittedName>
        <fullName evidence="1">Diguanylate phosphodiesterase</fullName>
    </submittedName>
</protein>
<comment type="caution">
    <text evidence="1">The sequence shown here is derived from an EMBL/GenBank/DDBJ whole genome shotgun (WGS) entry which is preliminary data.</text>
</comment>
<proteinExistence type="predicted"/>
<name>A0A7G2IWF7_CITFR</name>
<sequence length="39" mass="4776">MNRFSEQARYVPELPRNAELLQITGIRLQRIIHFLMTYR</sequence>
<accession>A0A7G2IWF7</accession>
<dbReference type="EMBL" id="CBWP010000075">
    <property type="protein sequence ID" value="CDL40783.1"/>
    <property type="molecule type" value="Genomic_DNA"/>
</dbReference>